<feature type="domain" description="Resolvase/invertase-type recombinase catalytic" evidence="3">
    <location>
        <begin position="12"/>
        <end position="160"/>
    </location>
</feature>
<dbReference type="RefSeq" id="WP_250826728.1">
    <property type="nucleotide sequence ID" value="NZ_JAMOIL010000007.1"/>
</dbReference>
<dbReference type="Pfam" id="PF07508">
    <property type="entry name" value="Recombinase"/>
    <property type="match status" value="1"/>
</dbReference>
<keyword evidence="2" id="KW-0233">DNA recombination</keyword>
<dbReference type="Pfam" id="PF00239">
    <property type="entry name" value="Resolvase"/>
    <property type="match status" value="1"/>
</dbReference>
<dbReference type="GO" id="GO:0003677">
    <property type="term" value="F:DNA binding"/>
    <property type="evidence" value="ECO:0007669"/>
    <property type="project" value="UniProtKB-KW"/>
</dbReference>
<dbReference type="AlphaFoldDB" id="A0A9X2D6D7"/>
<evidence type="ECO:0000313" key="5">
    <source>
        <dbReference type="Proteomes" id="UP001139485"/>
    </source>
</evidence>
<dbReference type="SUPFAM" id="SSF53041">
    <property type="entry name" value="Resolvase-like"/>
    <property type="match status" value="1"/>
</dbReference>
<dbReference type="InterPro" id="IPR050639">
    <property type="entry name" value="SSR_resolvase"/>
</dbReference>
<dbReference type="EMBL" id="JAMOIL010000007">
    <property type="protein sequence ID" value="MCM0620028.1"/>
    <property type="molecule type" value="Genomic_DNA"/>
</dbReference>
<keyword evidence="5" id="KW-1185">Reference proteome</keyword>
<dbReference type="Gene3D" id="3.40.50.1390">
    <property type="entry name" value="Resolvase, N-terminal catalytic domain"/>
    <property type="match status" value="1"/>
</dbReference>
<gene>
    <name evidence="4" type="ORF">M8330_06930</name>
</gene>
<dbReference type="Proteomes" id="UP001139485">
    <property type="component" value="Unassembled WGS sequence"/>
</dbReference>
<evidence type="ECO:0000256" key="1">
    <source>
        <dbReference type="ARBA" id="ARBA00023125"/>
    </source>
</evidence>
<evidence type="ECO:0000313" key="4">
    <source>
        <dbReference type="EMBL" id="MCM0620028.1"/>
    </source>
</evidence>
<dbReference type="SMART" id="SM00857">
    <property type="entry name" value="Resolvase"/>
    <property type="match status" value="1"/>
</dbReference>
<reference evidence="4" key="1">
    <citation type="submission" date="2022-05" db="EMBL/GenBank/DDBJ databases">
        <authorList>
            <person name="Tuo L."/>
        </authorList>
    </citation>
    <scope>NUCLEOTIDE SEQUENCE</scope>
    <source>
        <strain evidence="4">BSK12Z-4</strain>
    </source>
</reference>
<dbReference type="InterPro" id="IPR006119">
    <property type="entry name" value="Resolv_N"/>
</dbReference>
<accession>A0A9X2D6D7</accession>
<evidence type="ECO:0000256" key="2">
    <source>
        <dbReference type="ARBA" id="ARBA00023172"/>
    </source>
</evidence>
<proteinExistence type="predicted"/>
<dbReference type="InterPro" id="IPR011109">
    <property type="entry name" value="DNA_bind_recombinase_dom"/>
</dbReference>
<dbReference type="PANTHER" id="PTHR30461">
    <property type="entry name" value="DNA-INVERTASE FROM LAMBDOID PROPHAGE"/>
    <property type="match status" value="1"/>
</dbReference>
<evidence type="ECO:0000259" key="3">
    <source>
        <dbReference type="PROSITE" id="PS51736"/>
    </source>
</evidence>
<organism evidence="4 5">
    <name type="scientific">Nocardioides bruguierae</name>
    <dbReference type="NCBI Taxonomy" id="2945102"/>
    <lineage>
        <taxon>Bacteria</taxon>
        <taxon>Bacillati</taxon>
        <taxon>Actinomycetota</taxon>
        <taxon>Actinomycetes</taxon>
        <taxon>Propionibacteriales</taxon>
        <taxon>Nocardioidaceae</taxon>
        <taxon>Nocardioides</taxon>
    </lineage>
</organism>
<sequence length="236" mass="24312">MAKKSKVADPGVVVAYTRVSTGDQVASGAGLDSQQDSIGAEVSRRGWTLLETYTDAGVSGKSIANRPALAEALEAVESGQAGTLVVAKLDRLSRSLLDFAELMARAQCSGWNLVALDLGIDVSTPAGEFLASVMASAAQWERRIIGQRTKDALAAKKAAGVRLGRPSVVPAGVLDRIAHGRSSGRSLRAIAADLTAAGVPTARGGTAWSGSSVQAIIASQAFADRLRTDRGTAARL</sequence>
<dbReference type="PANTHER" id="PTHR30461:SF2">
    <property type="entry name" value="SERINE RECOMBINASE PINE-RELATED"/>
    <property type="match status" value="1"/>
</dbReference>
<keyword evidence="1" id="KW-0238">DNA-binding</keyword>
<dbReference type="PROSITE" id="PS51736">
    <property type="entry name" value="RECOMBINASES_3"/>
    <property type="match status" value="1"/>
</dbReference>
<dbReference type="CDD" id="cd00338">
    <property type="entry name" value="Ser_Recombinase"/>
    <property type="match status" value="1"/>
</dbReference>
<name>A0A9X2D6D7_9ACTN</name>
<comment type="caution">
    <text evidence="4">The sequence shown here is derived from an EMBL/GenBank/DDBJ whole genome shotgun (WGS) entry which is preliminary data.</text>
</comment>
<protein>
    <submittedName>
        <fullName evidence="4">Recombinase family protein</fullName>
    </submittedName>
</protein>
<dbReference type="InterPro" id="IPR036162">
    <property type="entry name" value="Resolvase-like_N_sf"/>
</dbReference>
<dbReference type="GO" id="GO:0000150">
    <property type="term" value="F:DNA strand exchange activity"/>
    <property type="evidence" value="ECO:0007669"/>
    <property type="project" value="InterPro"/>
</dbReference>